<evidence type="ECO:0000256" key="1">
    <source>
        <dbReference type="SAM" id="Phobius"/>
    </source>
</evidence>
<dbReference type="Proteomes" id="UP000887565">
    <property type="component" value="Unplaced"/>
</dbReference>
<proteinExistence type="predicted"/>
<reference evidence="3" key="1">
    <citation type="submission" date="2022-11" db="UniProtKB">
        <authorList>
            <consortium name="WormBaseParasite"/>
        </authorList>
    </citation>
    <scope>IDENTIFICATION</scope>
</reference>
<feature type="transmembrane region" description="Helical" evidence="1">
    <location>
        <begin position="87"/>
        <end position="106"/>
    </location>
</feature>
<dbReference type="WBParaSite" id="nRc.2.0.1.t24906-RA">
    <property type="protein sequence ID" value="nRc.2.0.1.t24906-RA"/>
    <property type="gene ID" value="nRc.2.0.1.g24906"/>
</dbReference>
<dbReference type="AlphaFoldDB" id="A0A915JEJ7"/>
<protein>
    <submittedName>
        <fullName evidence="3">Uncharacterized protein</fullName>
    </submittedName>
</protein>
<keyword evidence="1" id="KW-1133">Transmembrane helix</keyword>
<keyword evidence="1" id="KW-0812">Transmembrane</keyword>
<keyword evidence="1" id="KW-0472">Membrane</keyword>
<accession>A0A915JEJ7</accession>
<organism evidence="2 3">
    <name type="scientific">Romanomermis culicivorax</name>
    <name type="common">Nematode worm</name>
    <dbReference type="NCBI Taxonomy" id="13658"/>
    <lineage>
        <taxon>Eukaryota</taxon>
        <taxon>Metazoa</taxon>
        <taxon>Ecdysozoa</taxon>
        <taxon>Nematoda</taxon>
        <taxon>Enoplea</taxon>
        <taxon>Dorylaimia</taxon>
        <taxon>Mermithida</taxon>
        <taxon>Mermithoidea</taxon>
        <taxon>Mermithidae</taxon>
        <taxon>Romanomermis</taxon>
    </lineage>
</organism>
<sequence>MYSGVLLDDLSNPLYGLSDLISYSMQGYNNIDFVKSLKAMKVASKMAKITFMAVGSKIGVPIIGTILSVSDTIAAWENYQNGDKSAFAIFNIVAGATSTIISIISLATGVLTLAGVAVTPVVGWILFAVGTAFYVIQNIWKVIDHFGGLKQFCIWSWEFTKSLPDIVQDPIKYLQSQKIEAADQIVSRALEILENNTKIQNVISTPICKQTIGHNYACQEIHIDFHQEVYIKKTEILPDRPKIIGKFAKKYKKLCPFHTAMGIIATYLTKDSSVYDYKCTNALAVGRITNGITHDPISLYMLHGNSSVHAIRDTVNIFQLSGGNRCSIRGGHRENTFIFSSAFQQCSIFGHEHSVNTADLSEIHSLNNYKIINGSMLEGVNSCTGQKSKIDMYYIGIVITEQHYNDSELEIVCSNISIVVKKQQEGLYFSRLYGIRVSNAQGCPYYLEITSHGSVNIDNQATNGKTVYTFPNVTGEVNMNLDNNRGTMTHSIMWKTISITEIRDVYIVVISLDLMIYQFGFTFKGYKTTLTLYNGTNSTQLMFADGLQLTFKDNSFVVEMLFPRSKGQLYDRYNQLFDNFRGAPLALNAYSDRDDELFVLTKNEIRFNRTTMPFSFFVTNYNQSIDEKVIKCKRGYNVILIKPSVSKATMQHILEKRAPWFDSFAIEMREELDFLIIDFTAVLDFMVEHINNTLMEFALIQNIYKQQVTINVSAASWINKLKKKYPIGSFVLKSDLINSQLFKRVKIMAQTNFIIMNDEQIFFLRILPLPINVSPLSPVVVLNRHSVQENHVIVFKDRSLPNYDLIELDDSTLIITNLASSIVKSYVITETSVPLISIIINDYKDDHMRSLTLKFEQGLALNIHQLIGKPMLNYNQFESKLSLSYESIAREGFSLEHDTR</sequence>
<keyword evidence="2" id="KW-1185">Reference proteome</keyword>
<evidence type="ECO:0000313" key="3">
    <source>
        <dbReference type="WBParaSite" id="nRc.2.0.1.t24906-RA"/>
    </source>
</evidence>
<evidence type="ECO:0000313" key="2">
    <source>
        <dbReference type="Proteomes" id="UP000887565"/>
    </source>
</evidence>
<feature type="transmembrane region" description="Helical" evidence="1">
    <location>
        <begin position="113"/>
        <end position="136"/>
    </location>
</feature>
<feature type="transmembrane region" description="Helical" evidence="1">
    <location>
        <begin position="49"/>
        <end position="67"/>
    </location>
</feature>
<name>A0A915JEJ7_ROMCU</name>